<comment type="caution">
    <text evidence="6">The sequence shown here is derived from an EMBL/GenBank/DDBJ whole genome shotgun (WGS) entry which is preliminary data.</text>
</comment>
<dbReference type="Proteomes" id="UP001176471">
    <property type="component" value="Unassembled WGS sequence"/>
</dbReference>
<gene>
    <name evidence="6" type="ORF">Q4610_01605</name>
</gene>
<evidence type="ECO:0000256" key="4">
    <source>
        <dbReference type="ARBA" id="ARBA00023136"/>
    </source>
</evidence>
<evidence type="ECO:0000313" key="7">
    <source>
        <dbReference type="Proteomes" id="UP001176471"/>
    </source>
</evidence>
<proteinExistence type="predicted"/>
<dbReference type="EMBL" id="JAUQOM010000001">
    <property type="protein sequence ID" value="MDO7833730.1"/>
    <property type="molecule type" value="Genomic_DNA"/>
</dbReference>
<dbReference type="Pfam" id="PF13564">
    <property type="entry name" value="DoxX_2"/>
    <property type="match status" value="1"/>
</dbReference>
<reference evidence="6" key="1">
    <citation type="submission" date="2023-07" db="EMBL/GenBank/DDBJ databases">
        <title>Bacterial whole genome sequence for Sphingobium sp. HBC34.</title>
        <authorList>
            <person name="Le V."/>
            <person name="Ko S.-R."/>
            <person name="Ahn C.-Y."/>
            <person name="Oh H.-M."/>
        </authorList>
    </citation>
    <scope>NUCLEOTIDE SEQUENCE</scope>
    <source>
        <strain evidence="6">HBC34</strain>
    </source>
</reference>
<keyword evidence="2 5" id="KW-0812">Transmembrane</keyword>
<feature type="transmembrane region" description="Helical" evidence="5">
    <location>
        <begin position="77"/>
        <end position="97"/>
    </location>
</feature>
<organism evidence="6 7">
    <name type="scientific">Sphingobium cyanobacteriorum</name>
    <dbReference type="NCBI Taxonomy" id="3063954"/>
    <lineage>
        <taxon>Bacteria</taxon>
        <taxon>Pseudomonadati</taxon>
        <taxon>Pseudomonadota</taxon>
        <taxon>Alphaproteobacteria</taxon>
        <taxon>Sphingomonadales</taxon>
        <taxon>Sphingomonadaceae</taxon>
        <taxon>Sphingobium</taxon>
    </lineage>
</organism>
<keyword evidence="4 5" id="KW-0472">Membrane</keyword>
<feature type="transmembrane region" description="Helical" evidence="5">
    <location>
        <begin position="103"/>
        <end position="125"/>
    </location>
</feature>
<evidence type="ECO:0000256" key="1">
    <source>
        <dbReference type="ARBA" id="ARBA00004141"/>
    </source>
</evidence>
<keyword evidence="3 5" id="KW-1133">Transmembrane helix</keyword>
<dbReference type="InterPro" id="IPR032808">
    <property type="entry name" value="DoxX"/>
</dbReference>
<evidence type="ECO:0000256" key="2">
    <source>
        <dbReference type="ARBA" id="ARBA00022692"/>
    </source>
</evidence>
<evidence type="ECO:0000256" key="5">
    <source>
        <dbReference type="SAM" id="Phobius"/>
    </source>
</evidence>
<keyword evidence="7" id="KW-1185">Reference proteome</keyword>
<evidence type="ECO:0000313" key="6">
    <source>
        <dbReference type="EMBL" id="MDO7833730.1"/>
    </source>
</evidence>
<name>A0ABT8ZGR2_9SPHN</name>
<evidence type="ECO:0000256" key="3">
    <source>
        <dbReference type="ARBA" id="ARBA00022989"/>
    </source>
</evidence>
<dbReference type="RefSeq" id="WP_304534267.1">
    <property type="nucleotide sequence ID" value="NZ_JAUQOM010000001.1"/>
</dbReference>
<accession>A0ABT8ZGR2</accession>
<protein>
    <submittedName>
        <fullName evidence="6">DoxX family protein</fullName>
    </submittedName>
</protein>
<comment type="subcellular location">
    <subcellularLocation>
        <location evidence="1">Membrane</location>
        <topology evidence="1">Multi-pass membrane protein</topology>
    </subcellularLocation>
</comment>
<feature type="transmembrane region" description="Helical" evidence="5">
    <location>
        <begin position="49"/>
        <end position="70"/>
    </location>
</feature>
<sequence>MRLFAMAVSWMVQSLLAAFFAFVGFMKATAPMADLARYHAWVAGLPEPVARIVGVSEIACAIALVMPIMLRSRGSWAGWAAILLIVNQGIAIIFHAYRGDLAGALAQNLILIALLLLVVGIRSILRRKAVSGL</sequence>